<keyword evidence="3" id="KW-1185">Reference proteome</keyword>
<feature type="region of interest" description="Disordered" evidence="1">
    <location>
        <begin position="303"/>
        <end position="326"/>
    </location>
</feature>
<dbReference type="RefSeq" id="XP_001019269.2">
    <property type="nucleotide sequence ID" value="XM_001019269.2"/>
</dbReference>
<evidence type="ECO:0000313" key="2">
    <source>
        <dbReference type="EMBL" id="EAR99024.2"/>
    </source>
</evidence>
<feature type="region of interest" description="Disordered" evidence="1">
    <location>
        <begin position="87"/>
        <end position="121"/>
    </location>
</feature>
<dbReference type="Proteomes" id="UP000009168">
    <property type="component" value="Unassembled WGS sequence"/>
</dbReference>
<evidence type="ECO:0000313" key="3">
    <source>
        <dbReference type="Proteomes" id="UP000009168"/>
    </source>
</evidence>
<dbReference type="KEGG" id="tet:TTHERM_00384680"/>
<feature type="compositionally biased region" description="Polar residues" evidence="1">
    <location>
        <begin position="245"/>
        <end position="269"/>
    </location>
</feature>
<dbReference type="EMBL" id="GG662644">
    <property type="protein sequence ID" value="EAR99024.2"/>
    <property type="molecule type" value="Genomic_DNA"/>
</dbReference>
<feature type="compositionally biased region" description="Low complexity" evidence="1">
    <location>
        <begin position="90"/>
        <end position="103"/>
    </location>
</feature>
<proteinExistence type="predicted"/>
<protein>
    <submittedName>
        <fullName evidence="2">Uncharacterized protein</fullName>
    </submittedName>
</protein>
<organism evidence="2 3">
    <name type="scientific">Tetrahymena thermophila (strain SB210)</name>
    <dbReference type="NCBI Taxonomy" id="312017"/>
    <lineage>
        <taxon>Eukaryota</taxon>
        <taxon>Sar</taxon>
        <taxon>Alveolata</taxon>
        <taxon>Ciliophora</taxon>
        <taxon>Intramacronucleata</taxon>
        <taxon>Oligohymenophorea</taxon>
        <taxon>Hymenostomatida</taxon>
        <taxon>Tetrahymenina</taxon>
        <taxon>Tetrahymenidae</taxon>
        <taxon>Tetrahymena</taxon>
    </lineage>
</organism>
<feature type="compositionally biased region" description="Polar residues" evidence="1">
    <location>
        <begin position="304"/>
        <end position="326"/>
    </location>
</feature>
<evidence type="ECO:0000256" key="1">
    <source>
        <dbReference type="SAM" id="MobiDB-lite"/>
    </source>
</evidence>
<dbReference type="AlphaFoldDB" id="Q23RM4"/>
<dbReference type="InParanoid" id="Q23RM4"/>
<reference evidence="3" key="1">
    <citation type="journal article" date="2006" name="PLoS Biol.">
        <title>Macronuclear genome sequence of the ciliate Tetrahymena thermophila, a model eukaryote.</title>
        <authorList>
            <person name="Eisen J.A."/>
            <person name="Coyne R.S."/>
            <person name="Wu M."/>
            <person name="Wu D."/>
            <person name="Thiagarajan M."/>
            <person name="Wortman J.R."/>
            <person name="Badger J.H."/>
            <person name="Ren Q."/>
            <person name="Amedeo P."/>
            <person name="Jones K.M."/>
            <person name="Tallon L.J."/>
            <person name="Delcher A.L."/>
            <person name="Salzberg S.L."/>
            <person name="Silva J.C."/>
            <person name="Haas B.J."/>
            <person name="Majoros W.H."/>
            <person name="Farzad M."/>
            <person name="Carlton J.M."/>
            <person name="Smith R.K. Jr."/>
            <person name="Garg J."/>
            <person name="Pearlman R.E."/>
            <person name="Karrer K.M."/>
            <person name="Sun L."/>
            <person name="Manning G."/>
            <person name="Elde N.C."/>
            <person name="Turkewitz A.P."/>
            <person name="Asai D.J."/>
            <person name="Wilkes D.E."/>
            <person name="Wang Y."/>
            <person name="Cai H."/>
            <person name="Collins K."/>
            <person name="Stewart B.A."/>
            <person name="Lee S.R."/>
            <person name="Wilamowska K."/>
            <person name="Weinberg Z."/>
            <person name="Ruzzo W.L."/>
            <person name="Wloga D."/>
            <person name="Gaertig J."/>
            <person name="Frankel J."/>
            <person name="Tsao C.-C."/>
            <person name="Gorovsky M.A."/>
            <person name="Keeling P.J."/>
            <person name="Waller R.F."/>
            <person name="Patron N.J."/>
            <person name="Cherry J.M."/>
            <person name="Stover N.A."/>
            <person name="Krieger C.J."/>
            <person name="del Toro C."/>
            <person name="Ryder H.F."/>
            <person name="Williamson S.C."/>
            <person name="Barbeau R.A."/>
            <person name="Hamilton E.P."/>
            <person name="Orias E."/>
        </authorList>
    </citation>
    <scope>NUCLEOTIDE SEQUENCE [LARGE SCALE GENOMIC DNA]</scope>
    <source>
        <strain evidence="3">SB210</strain>
    </source>
</reference>
<sequence>MIKRKYRNQNGVDYIQGKLITMPQTNTTSSSSLVIKKDDKQSFARVIRMQSEKKLTNNDSFRSESRQKLIRDVYTPSQKDKLNQSIRKLNSSQSRQSVNNSSQKNVLYGMNKSQTQRKSSAKEQVRMIQNNLAPQDKEQDKQFKSLSKLVDYNLYKNQSSNANRQRIFDQNRSQLQGRSSMHATTNQSILKVQQLQNNQSSKTTYQNQKNYHNQNKPQLIEINGNSSSIHLKNQSLAIQTSKALSSNSGNLPLLTSKSNTLGSPSSQPKTFRYGTESVQIKENKIIRQKDQPRYNYPKKYENKIANSHQLPSNLQPKSRANNNKMY</sequence>
<name>Q23RM4_TETTS</name>
<accession>Q23RM4</accession>
<dbReference type="GeneID" id="7822872"/>
<gene>
    <name evidence="2" type="ORF">TTHERM_00384680</name>
</gene>
<feature type="region of interest" description="Disordered" evidence="1">
    <location>
        <begin position="245"/>
        <end position="272"/>
    </location>
</feature>
<dbReference type="HOGENOM" id="CLU_795662_0_0_1"/>